<dbReference type="EMBL" id="CP063304">
    <property type="protein sequence ID" value="QOV20572.1"/>
    <property type="molecule type" value="Genomic_DNA"/>
</dbReference>
<organism evidence="1 2">
    <name type="scientific">Blautia liquoris</name>
    <dbReference type="NCBI Taxonomy" id="2779518"/>
    <lineage>
        <taxon>Bacteria</taxon>
        <taxon>Bacillati</taxon>
        <taxon>Bacillota</taxon>
        <taxon>Clostridia</taxon>
        <taxon>Lachnospirales</taxon>
        <taxon>Lachnospiraceae</taxon>
        <taxon>Blautia</taxon>
    </lineage>
</organism>
<dbReference type="Gene3D" id="3.30.2000.30">
    <property type="match status" value="1"/>
</dbReference>
<dbReference type="KEGG" id="bliq:INP51_06425"/>
<dbReference type="Proteomes" id="UP000593601">
    <property type="component" value="Chromosome"/>
</dbReference>
<accession>A0A7M2RMI9</accession>
<proteinExistence type="predicted"/>
<reference evidence="1 2" key="1">
    <citation type="submission" date="2020-10" db="EMBL/GenBank/DDBJ databases">
        <title>Blautia liquoris sp.nov., isolated from the mud in a fermentation cellar used for the production of Chinese strong-flavoured liquor.</title>
        <authorList>
            <person name="Lu L."/>
        </authorList>
    </citation>
    <scope>NUCLEOTIDE SEQUENCE [LARGE SCALE GENOMIC DNA]</scope>
    <source>
        <strain evidence="1 2">LZLJ-3</strain>
    </source>
</reference>
<evidence type="ECO:0000313" key="1">
    <source>
        <dbReference type="EMBL" id="QOV20572.1"/>
    </source>
</evidence>
<dbReference type="AlphaFoldDB" id="A0A7M2RMI9"/>
<evidence type="ECO:0000313" key="2">
    <source>
        <dbReference type="Proteomes" id="UP000593601"/>
    </source>
</evidence>
<dbReference type="InterPro" id="IPR053745">
    <property type="entry name" value="Viral_Tail_Comp_sf"/>
</dbReference>
<protein>
    <submittedName>
        <fullName evidence="1">Uncharacterized protein</fullName>
    </submittedName>
</protein>
<dbReference type="RefSeq" id="WP_193736886.1">
    <property type="nucleotide sequence ID" value="NZ_CP063304.1"/>
</dbReference>
<keyword evidence="2" id="KW-1185">Reference proteome</keyword>
<sequence>MEKTVEQAIHDKLWQIVSPLVNEHVYESRPMAEVIYPFADFEDFLSNFVGTKNGTLARIAVDLNLWESEDKRKHVSDAGEALFRQAMQLTDVFGYQISMRVSDSTIRVMQDRTVTPPIWRCMVHLEFDV</sequence>
<name>A0A7M2RMI9_9FIRM</name>
<gene>
    <name evidence="1" type="ORF">INP51_06425</name>
</gene>